<evidence type="ECO:0000256" key="7">
    <source>
        <dbReference type="HAMAP-Rule" id="MF_00957"/>
    </source>
</evidence>
<dbReference type="AlphaFoldDB" id="A0A1Q2SL50"/>
<dbReference type="InterPro" id="IPR025866">
    <property type="entry name" value="PolyA_pol_arg_C_dom"/>
</dbReference>
<dbReference type="PANTHER" id="PTHR43051:SF1">
    <property type="entry name" value="POLYNUCLEOTIDE ADENYLYLTRANSFERASE FAMILY PROTEIN"/>
    <property type="match status" value="1"/>
</dbReference>
<evidence type="ECO:0000259" key="9">
    <source>
        <dbReference type="Pfam" id="PF01743"/>
    </source>
</evidence>
<dbReference type="KEGG" id="ntt:TAO_0467"/>
<evidence type="ECO:0000256" key="1">
    <source>
        <dbReference type="ARBA" id="ARBA00022664"/>
    </source>
</evidence>
<evidence type="ECO:0000256" key="6">
    <source>
        <dbReference type="ARBA" id="ARBA00023163"/>
    </source>
</evidence>
<feature type="active site" evidence="7">
    <location>
        <position position="14"/>
    </location>
</feature>
<dbReference type="Gene3D" id="3.30.460.10">
    <property type="entry name" value="Beta Polymerase, domain 2"/>
    <property type="match status" value="1"/>
</dbReference>
<dbReference type="CDD" id="cd05398">
    <property type="entry name" value="NT_ClassII-CCAase"/>
    <property type="match status" value="1"/>
</dbReference>
<dbReference type="GO" id="GO:0003723">
    <property type="term" value="F:RNA binding"/>
    <property type="evidence" value="ECO:0007669"/>
    <property type="project" value="UniProtKB-UniRule"/>
</dbReference>
<evidence type="ECO:0000256" key="3">
    <source>
        <dbReference type="ARBA" id="ARBA00022741"/>
    </source>
</evidence>
<organism evidence="12 13">
    <name type="scientific">Candidatus Nitrosoglobus terrae</name>
    <dbReference type="NCBI Taxonomy" id="1630141"/>
    <lineage>
        <taxon>Bacteria</taxon>
        <taxon>Pseudomonadati</taxon>
        <taxon>Pseudomonadota</taxon>
        <taxon>Gammaproteobacteria</taxon>
        <taxon>Chromatiales</taxon>
        <taxon>Chromatiaceae</taxon>
        <taxon>Candidatus Nitrosoglobus</taxon>
    </lineage>
</organism>
<keyword evidence="5 7" id="KW-0694">RNA-binding</keyword>
<comment type="similarity">
    <text evidence="7 8">Belongs to the tRNA nucleotidyltransferase/poly(A) polymerase family.</text>
</comment>
<feature type="domain" description="Polymerase A arginine-rich C-terminal" evidence="10">
    <location>
        <begin position="265"/>
        <end position="381"/>
    </location>
</feature>
<dbReference type="HAMAP" id="MF_00957">
    <property type="entry name" value="PolyA_pol"/>
    <property type="match status" value="1"/>
</dbReference>
<reference evidence="12 13" key="1">
    <citation type="journal article" date="2017" name="ISME J.">
        <title>An acid-tolerant ammonia-oxidizing ?-proteobacterium from soil.</title>
        <authorList>
            <person name="Hayatsu M."/>
            <person name="Tago K."/>
            <person name="Uchiyama I."/>
            <person name="Toyoda A."/>
            <person name="Wang Y."/>
            <person name="Shimomura Y."/>
            <person name="Okubo T."/>
            <person name="Kurisu F."/>
            <person name="Hirono Y."/>
            <person name="Nonaka K."/>
            <person name="Akiyama H."/>
            <person name="Itoh T."/>
            <person name="Takami H."/>
        </authorList>
    </citation>
    <scope>NUCLEOTIDE SEQUENCE [LARGE SCALE GENOMIC DNA]</scope>
    <source>
        <strain evidence="12 13">TAO100</strain>
    </source>
</reference>
<feature type="domain" description="Poly A polymerase head" evidence="9">
    <location>
        <begin position="1"/>
        <end position="117"/>
    </location>
</feature>
<feature type="active site" evidence="7">
    <location>
        <position position="86"/>
    </location>
</feature>
<accession>A0A1Q2SL50</accession>
<evidence type="ECO:0000259" key="10">
    <source>
        <dbReference type="Pfam" id="PF12626"/>
    </source>
</evidence>
<dbReference type="SUPFAM" id="SSF81301">
    <property type="entry name" value="Nucleotidyltransferase"/>
    <property type="match status" value="1"/>
</dbReference>
<dbReference type="InterPro" id="IPR002646">
    <property type="entry name" value="PolA_pol_head_dom"/>
</dbReference>
<dbReference type="InterPro" id="IPR052191">
    <property type="entry name" value="tRNA_ntf/polyA_polymerase_I"/>
</dbReference>
<dbReference type="InterPro" id="IPR010206">
    <property type="entry name" value="PolA_pol_I"/>
</dbReference>
<keyword evidence="4 7" id="KW-0067">ATP-binding</keyword>
<dbReference type="InterPro" id="IPR032828">
    <property type="entry name" value="PolyA_RNA-bd"/>
</dbReference>
<evidence type="ECO:0000256" key="8">
    <source>
        <dbReference type="RuleBase" id="RU003953"/>
    </source>
</evidence>
<dbReference type="EMBL" id="AP014836">
    <property type="protein sequence ID" value="BAW79837.1"/>
    <property type="molecule type" value="Genomic_DNA"/>
</dbReference>
<comment type="catalytic activity">
    <reaction evidence="7">
        <text>RNA(n) + ATP = RNA(n)-3'-adenine ribonucleotide + diphosphate</text>
        <dbReference type="Rhea" id="RHEA:11332"/>
        <dbReference type="Rhea" id="RHEA-COMP:14527"/>
        <dbReference type="Rhea" id="RHEA-COMP:17347"/>
        <dbReference type="ChEBI" id="CHEBI:30616"/>
        <dbReference type="ChEBI" id="CHEBI:33019"/>
        <dbReference type="ChEBI" id="CHEBI:140395"/>
        <dbReference type="ChEBI" id="CHEBI:173115"/>
        <dbReference type="EC" id="2.7.7.19"/>
    </reaction>
</comment>
<keyword evidence="6 7" id="KW-0804">Transcription</keyword>
<name>A0A1Q2SL50_9GAMM</name>
<dbReference type="InterPro" id="IPR043519">
    <property type="entry name" value="NT_sf"/>
</dbReference>
<dbReference type="SUPFAM" id="SSF81891">
    <property type="entry name" value="Poly A polymerase C-terminal region-like"/>
    <property type="match status" value="1"/>
</dbReference>
<feature type="domain" description="tRNA nucleotidyltransferase/poly(A) polymerase RNA and SrmB- binding" evidence="11">
    <location>
        <begin position="144"/>
        <end position="206"/>
    </location>
</feature>
<dbReference type="GO" id="GO:0006397">
    <property type="term" value="P:mRNA processing"/>
    <property type="evidence" value="ECO:0007669"/>
    <property type="project" value="UniProtKB-KW"/>
</dbReference>
<keyword evidence="3 7" id="KW-0547">Nucleotide-binding</keyword>
<protein>
    <recommendedName>
        <fullName evidence="7">Poly(A) polymerase I</fullName>
        <shortName evidence="7">PAP I</shortName>
        <ecNumber evidence="7">2.7.7.19</ecNumber>
    </recommendedName>
</protein>
<dbReference type="Pfam" id="PF12626">
    <property type="entry name" value="PolyA_pol_arg_C"/>
    <property type="match status" value="1"/>
</dbReference>
<keyword evidence="1 7" id="KW-0507">mRNA processing</keyword>
<gene>
    <name evidence="7" type="primary">pcnB</name>
    <name evidence="12" type="ORF">TAO_0467</name>
</gene>
<keyword evidence="13" id="KW-1185">Reference proteome</keyword>
<dbReference type="Pfam" id="PF01743">
    <property type="entry name" value="PolyA_pol"/>
    <property type="match status" value="1"/>
</dbReference>
<evidence type="ECO:0000259" key="11">
    <source>
        <dbReference type="Pfam" id="PF12627"/>
    </source>
</evidence>
<dbReference type="EC" id="2.7.7.19" evidence="7"/>
<evidence type="ECO:0000256" key="5">
    <source>
        <dbReference type="ARBA" id="ARBA00022884"/>
    </source>
</evidence>
<dbReference type="Gene3D" id="1.10.3090.10">
    <property type="entry name" value="cca-adding enzyme, domain 2"/>
    <property type="match status" value="1"/>
</dbReference>
<dbReference type="GO" id="GO:0043633">
    <property type="term" value="P:polyadenylation-dependent RNA catabolic process"/>
    <property type="evidence" value="ECO:0007669"/>
    <property type="project" value="InterPro"/>
</dbReference>
<dbReference type="Proteomes" id="UP000243679">
    <property type="component" value="Chromosome"/>
</dbReference>
<keyword evidence="2 7" id="KW-0808">Transferase</keyword>
<comment type="function">
    <text evidence="7">Adds poly(A) tail to the 3' end of many RNAs, which usually targets these RNAs for decay. Plays a significant role in the global control of gene expression, through influencing the rate of transcript degradation, and in the general RNA quality control.</text>
</comment>
<dbReference type="GO" id="GO:1990817">
    <property type="term" value="F:poly(A) RNA polymerase activity"/>
    <property type="evidence" value="ECO:0007669"/>
    <property type="project" value="UniProtKB-UniRule"/>
</dbReference>
<evidence type="ECO:0000256" key="4">
    <source>
        <dbReference type="ARBA" id="ARBA00022840"/>
    </source>
</evidence>
<sequence>MRDLLLGREPKDFDVTTDAKPEQIRDMFRNCRLIGRRFRLAHVRFGENLIEVSTFRSHPGKGLDENGRIVNDNVYGTLEQDVWRRDFSINALYYNIRDFSVVDYTGGIEDLKTGQLRLIGDPVTRYREDPVRMLRAVRFAAKLGFRLHPDSEAPIWELAPSLQEIPPARLFEEVLKLFLGGYAIQSFELLRHFRLFEWLFPQTEACLAVEENHFPQTFLIRALSNTDARIVEGKPVTVAFLFAALLWEPIRRQLAEHYQQENVLEIQAMQEAVETVLAKQTTYIILPRRFLLPMREIWYLQPRFAYRYGRHPLHLLQHPRFRAAYDFLLLRMQSGEQPKEYELEELCQWWTGIQEMEEKERLRYVKTLASSRYRYKSRKRKNKLRVSAEI</sequence>
<proteinExistence type="inferred from homology"/>
<evidence type="ECO:0000256" key="2">
    <source>
        <dbReference type="ARBA" id="ARBA00022679"/>
    </source>
</evidence>
<dbReference type="PANTHER" id="PTHR43051">
    <property type="entry name" value="POLYNUCLEOTIDE ADENYLYLTRANSFERASE FAMILY PROTEIN"/>
    <property type="match status" value="1"/>
</dbReference>
<evidence type="ECO:0000313" key="12">
    <source>
        <dbReference type="EMBL" id="BAW79837.1"/>
    </source>
</evidence>
<dbReference type="NCBIfam" id="TIGR01942">
    <property type="entry name" value="pcnB"/>
    <property type="match status" value="1"/>
</dbReference>
<dbReference type="GO" id="GO:0005524">
    <property type="term" value="F:ATP binding"/>
    <property type="evidence" value="ECO:0007669"/>
    <property type="project" value="UniProtKB-UniRule"/>
</dbReference>
<dbReference type="Pfam" id="PF12627">
    <property type="entry name" value="PolyA_pol_RNAbd"/>
    <property type="match status" value="1"/>
</dbReference>
<feature type="active site" evidence="7">
    <location>
        <position position="12"/>
    </location>
</feature>
<evidence type="ECO:0000313" key="13">
    <source>
        <dbReference type="Proteomes" id="UP000243679"/>
    </source>
</evidence>